<dbReference type="InterPro" id="IPR000160">
    <property type="entry name" value="GGDEF_dom"/>
</dbReference>
<dbReference type="InterPro" id="IPR043128">
    <property type="entry name" value="Rev_trsase/Diguanyl_cyclase"/>
</dbReference>
<name>A0ABW3PUK8_9BACL</name>
<dbReference type="RefSeq" id="WP_251583924.1">
    <property type="nucleotide sequence ID" value="NZ_JBHTKX010000001.1"/>
</dbReference>
<protein>
    <submittedName>
        <fullName evidence="3">Diguanylate cyclase domain-containing protein</fullName>
        <ecNumber evidence="3">2.7.7.65</ecNumber>
    </submittedName>
</protein>
<comment type="caution">
    <text evidence="3">The sequence shown here is derived from an EMBL/GenBank/DDBJ whole genome shotgun (WGS) entry which is preliminary data.</text>
</comment>
<evidence type="ECO:0000256" key="1">
    <source>
        <dbReference type="SAM" id="Phobius"/>
    </source>
</evidence>
<evidence type="ECO:0000313" key="3">
    <source>
        <dbReference type="EMBL" id="MFD1128048.1"/>
    </source>
</evidence>
<dbReference type="InterPro" id="IPR052163">
    <property type="entry name" value="DGC-Regulatory_Protein"/>
</dbReference>
<dbReference type="NCBIfam" id="TIGR00254">
    <property type="entry name" value="GGDEF"/>
    <property type="match status" value="1"/>
</dbReference>
<dbReference type="PANTHER" id="PTHR46663:SF2">
    <property type="entry name" value="GGDEF DOMAIN-CONTAINING PROTEIN"/>
    <property type="match status" value="1"/>
</dbReference>
<dbReference type="GO" id="GO:0052621">
    <property type="term" value="F:diguanylate cyclase activity"/>
    <property type="evidence" value="ECO:0007669"/>
    <property type="project" value="UniProtKB-EC"/>
</dbReference>
<reference evidence="4" key="1">
    <citation type="journal article" date="2019" name="Int. J. Syst. Evol. Microbiol.">
        <title>The Global Catalogue of Microorganisms (GCM) 10K type strain sequencing project: providing services to taxonomists for standard genome sequencing and annotation.</title>
        <authorList>
            <consortium name="The Broad Institute Genomics Platform"/>
            <consortium name="The Broad Institute Genome Sequencing Center for Infectious Disease"/>
            <person name="Wu L."/>
            <person name="Ma J."/>
        </authorList>
    </citation>
    <scope>NUCLEOTIDE SEQUENCE [LARGE SCALE GENOMIC DNA]</scope>
    <source>
        <strain evidence="4">CCUG 53519</strain>
    </source>
</reference>
<feature type="transmembrane region" description="Helical" evidence="1">
    <location>
        <begin position="144"/>
        <end position="164"/>
    </location>
</feature>
<accession>A0ABW3PUK8</accession>
<dbReference type="Gene3D" id="3.30.70.270">
    <property type="match status" value="1"/>
</dbReference>
<dbReference type="PROSITE" id="PS50887">
    <property type="entry name" value="GGDEF"/>
    <property type="match status" value="1"/>
</dbReference>
<dbReference type="EMBL" id="JBHTKX010000001">
    <property type="protein sequence ID" value="MFD1128048.1"/>
    <property type="molecule type" value="Genomic_DNA"/>
</dbReference>
<proteinExistence type="predicted"/>
<evidence type="ECO:0000313" key="4">
    <source>
        <dbReference type="Proteomes" id="UP001597169"/>
    </source>
</evidence>
<dbReference type="Gene3D" id="3.30.450.20">
    <property type="entry name" value="PAS domain"/>
    <property type="match status" value="1"/>
</dbReference>
<keyword evidence="3" id="KW-0548">Nucleotidyltransferase</keyword>
<evidence type="ECO:0000259" key="2">
    <source>
        <dbReference type="PROSITE" id="PS50887"/>
    </source>
</evidence>
<feature type="transmembrane region" description="Helical" evidence="1">
    <location>
        <begin position="35"/>
        <end position="57"/>
    </location>
</feature>
<dbReference type="EC" id="2.7.7.65" evidence="3"/>
<feature type="transmembrane region" description="Helical" evidence="1">
    <location>
        <begin position="69"/>
        <end position="87"/>
    </location>
</feature>
<feature type="transmembrane region" description="Helical" evidence="1">
    <location>
        <begin position="170"/>
        <end position="189"/>
    </location>
</feature>
<dbReference type="SMART" id="SM00267">
    <property type="entry name" value="GGDEF"/>
    <property type="match status" value="1"/>
</dbReference>
<dbReference type="InterPro" id="IPR029787">
    <property type="entry name" value="Nucleotide_cyclase"/>
</dbReference>
<dbReference type="CDD" id="cd01949">
    <property type="entry name" value="GGDEF"/>
    <property type="match status" value="1"/>
</dbReference>
<feature type="transmembrane region" description="Helical" evidence="1">
    <location>
        <begin position="107"/>
        <end position="132"/>
    </location>
</feature>
<organism evidence="3 4">
    <name type="scientific">Paenibacillus provencensis</name>
    <dbReference type="NCBI Taxonomy" id="441151"/>
    <lineage>
        <taxon>Bacteria</taxon>
        <taxon>Bacillati</taxon>
        <taxon>Bacillota</taxon>
        <taxon>Bacilli</taxon>
        <taxon>Bacillales</taxon>
        <taxon>Paenibacillaceae</taxon>
        <taxon>Paenibacillus</taxon>
    </lineage>
</organism>
<dbReference type="Pfam" id="PF00990">
    <property type="entry name" value="GGDEF"/>
    <property type="match status" value="1"/>
</dbReference>
<keyword evidence="4" id="KW-1185">Reference proteome</keyword>
<gene>
    <name evidence="3" type="ORF">ACFQ3J_07675</name>
</gene>
<feature type="domain" description="GGDEF" evidence="2">
    <location>
        <begin position="357"/>
        <end position="491"/>
    </location>
</feature>
<dbReference type="PANTHER" id="PTHR46663">
    <property type="entry name" value="DIGUANYLATE CYCLASE DGCT-RELATED"/>
    <property type="match status" value="1"/>
</dbReference>
<keyword evidence="3" id="KW-0808">Transferase</keyword>
<keyword evidence="1" id="KW-0812">Transmembrane</keyword>
<dbReference type="SUPFAM" id="SSF55073">
    <property type="entry name" value="Nucleotide cyclase"/>
    <property type="match status" value="1"/>
</dbReference>
<keyword evidence="1" id="KW-0472">Membrane</keyword>
<keyword evidence="1" id="KW-1133">Transmembrane helix</keyword>
<dbReference type="Proteomes" id="UP001597169">
    <property type="component" value="Unassembled WGS sequence"/>
</dbReference>
<sequence length="491" mass="56823">MLNRIAAFLMLAFLFYFLGEYIKTSLLPEYQMQIVLYGNAPMLLFVICFLVHLCILMGDSTTEYLKRRLPIIYAAPFTLWLIFLVTMEHTQLYNVEVTDGRSPLDPLFLLLTLLFVAGYILLSAVILSMIWYRTKEKRVRKASRSLLLGLFSLFAWFVMVTLLLQSMLITTRYSMILYFVGYLMWAVILRHQIGKYNIMPDYRKLFHILFKSAPTAIMLLDRKGTVRELNPKAKHWFEGIPIQEIPQSIEFNNGISLHDVLASLEERREGASHWEIRVDRDRMKHVDLIMNLELVEGANEELFVMHLTDVTSLKNTERRLLESEQEYKHLALHDSLTNLSNRAAMEEYLEQKIAQQERFALVLIDLDNFKPVNDSYGHLVGDLYLKHIARIFKNTAGPSDLAARIGGDEFVLIVSCDDKTDTEVIEMIHDRLSSLSMHSFRYENTEIAISYSSGVSIYPRDASNVTQLLKIADEAMYKEKRTGRALFTAKL</sequence>